<reference evidence="3" key="2">
    <citation type="journal article" date="2021" name="PeerJ">
        <title>Extensive microbial diversity within the chicken gut microbiome revealed by metagenomics and culture.</title>
        <authorList>
            <person name="Gilroy R."/>
            <person name="Ravi A."/>
            <person name="Getino M."/>
            <person name="Pursley I."/>
            <person name="Horton D.L."/>
            <person name="Alikhan N.F."/>
            <person name="Baker D."/>
            <person name="Gharbi K."/>
            <person name="Hall N."/>
            <person name="Watson M."/>
            <person name="Adriaenssens E.M."/>
            <person name="Foster-Nyarko E."/>
            <person name="Jarju S."/>
            <person name="Secka A."/>
            <person name="Antonio M."/>
            <person name="Oren A."/>
            <person name="Chaudhuri R.R."/>
            <person name="La Ragione R."/>
            <person name="Hildebrand F."/>
            <person name="Pallen M.J."/>
        </authorList>
    </citation>
    <scope>NUCLEOTIDE SEQUENCE</scope>
    <source>
        <strain evidence="3">ChiBcec6-7307</strain>
    </source>
</reference>
<dbReference type="PROSITE" id="PS51464">
    <property type="entry name" value="SIS"/>
    <property type="match status" value="1"/>
</dbReference>
<dbReference type="SUPFAM" id="SSF53697">
    <property type="entry name" value="SIS domain"/>
    <property type="match status" value="1"/>
</dbReference>
<dbReference type="CDD" id="cd05005">
    <property type="entry name" value="SIS_PHI"/>
    <property type="match status" value="1"/>
</dbReference>
<dbReference type="InterPro" id="IPR017552">
    <property type="entry name" value="PHI/rmpB"/>
</dbReference>
<sequence length="187" mass="20141">MSVLAHTRDIIQELGKNTGYLQEEQMQRLTAAILEAKHIFTAGAGRSGLAMRAFSMRLMHLGFQVNCVGDICSTHSAPGDLLLIGSGSGETESLAALARKAKKNGVKIALVTTDEGSTIAGMADVVVVMPGVSPKWKGEGNGFTSIQPMASAFEQMCFLMYDGIVLELMEKLRETSETMFTRHADLE</sequence>
<dbReference type="PANTHER" id="PTHR43443:SF1">
    <property type="entry name" value="3-HEXULOSE-6-PHOSPHATE ISOMERASE"/>
    <property type="match status" value="1"/>
</dbReference>
<name>A0A9D1P0C0_9FIRM</name>
<comment type="caution">
    <text evidence="3">The sequence shown here is derived from an EMBL/GenBank/DDBJ whole genome shotgun (WGS) entry which is preliminary data.</text>
</comment>
<evidence type="ECO:0000259" key="2">
    <source>
        <dbReference type="PROSITE" id="PS51464"/>
    </source>
</evidence>
<dbReference type="GO" id="GO:0016853">
    <property type="term" value="F:isomerase activity"/>
    <property type="evidence" value="ECO:0007669"/>
    <property type="project" value="InterPro"/>
</dbReference>
<evidence type="ECO:0000256" key="1">
    <source>
        <dbReference type="ARBA" id="ARBA00009235"/>
    </source>
</evidence>
<organism evidence="3 4">
    <name type="scientific">Candidatus Merdiplasma excrementigallinarum</name>
    <dbReference type="NCBI Taxonomy" id="2840864"/>
    <lineage>
        <taxon>Bacteria</taxon>
        <taxon>Bacillati</taxon>
        <taxon>Bacillota</taxon>
        <taxon>Clostridia</taxon>
        <taxon>Lachnospirales</taxon>
        <taxon>Lachnospiraceae</taxon>
        <taxon>Lachnospiraceae incertae sedis</taxon>
        <taxon>Candidatus Merdiplasma</taxon>
    </lineage>
</organism>
<dbReference type="Gene3D" id="3.40.50.10490">
    <property type="entry name" value="Glucose-6-phosphate isomerase like protein, domain 1"/>
    <property type="match status" value="1"/>
</dbReference>
<reference evidence="3" key="1">
    <citation type="submission" date="2020-10" db="EMBL/GenBank/DDBJ databases">
        <authorList>
            <person name="Gilroy R."/>
        </authorList>
    </citation>
    <scope>NUCLEOTIDE SEQUENCE</scope>
    <source>
        <strain evidence="3">ChiBcec6-7307</strain>
    </source>
</reference>
<dbReference type="Proteomes" id="UP000886889">
    <property type="component" value="Unassembled WGS sequence"/>
</dbReference>
<dbReference type="GO" id="GO:1901135">
    <property type="term" value="P:carbohydrate derivative metabolic process"/>
    <property type="evidence" value="ECO:0007669"/>
    <property type="project" value="InterPro"/>
</dbReference>
<evidence type="ECO:0000313" key="4">
    <source>
        <dbReference type="Proteomes" id="UP000886889"/>
    </source>
</evidence>
<dbReference type="NCBIfam" id="TIGR03127">
    <property type="entry name" value="RuMP_HxlB"/>
    <property type="match status" value="1"/>
</dbReference>
<dbReference type="InterPro" id="IPR046348">
    <property type="entry name" value="SIS_dom_sf"/>
</dbReference>
<gene>
    <name evidence="3" type="ORF">IAC80_09340</name>
</gene>
<dbReference type="Pfam" id="PF01380">
    <property type="entry name" value="SIS"/>
    <property type="match status" value="1"/>
</dbReference>
<dbReference type="EMBL" id="DVOS01000077">
    <property type="protein sequence ID" value="HIV24120.1"/>
    <property type="molecule type" value="Genomic_DNA"/>
</dbReference>
<evidence type="ECO:0000313" key="3">
    <source>
        <dbReference type="EMBL" id="HIV24120.1"/>
    </source>
</evidence>
<dbReference type="InterPro" id="IPR001347">
    <property type="entry name" value="SIS_dom"/>
</dbReference>
<comment type="similarity">
    <text evidence="1">Belongs to the SIS family. PHI subfamily.</text>
</comment>
<accession>A0A9D1P0C0</accession>
<dbReference type="PANTHER" id="PTHR43443">
    <property type="entry name" value="3-HEXULOSE-6-PHOSPHATE ISOMERASE"/>
    <property type="match status" value="1"/>
</dbReference>
<feature type="domain" description="SIS" evidence="2">
    <location>
        <begin position="29"/>
        <end position="174"/>
    </location>
</feature>
<dbReference type="AlphaFoldDB" id="A0A9D1P0C0"/>
<dbReference type="GO" id="GO:0097367">
    <property type="term" value="F:carbohydrate derivative binding"/>
    <property type="evidence" value="ECO:0007669"/>
    <property type="project" value="InterPro"/>
</dbReference>
<proteinExistence type="inferred from homology"/>
<protein>
    <submittedName>
        <fullName evidence="3">SIS domain-containing protein</fullName>
    </submittedName>
</protein>